<dbReference type="RefSeq" id="WP_034971648.1">
    <property type="nucleotide sequence ID" value="NZ_CP053842.1"/>
</dbReference>
<reference evidence="3 4" key="1">
    <citation type="submission" date="2020-10" db="EMBL/GenBank/DDBJ databases">
        <title>Campylobacter and Helicobacter PacBio genomes.</title>
        <authorList>
            <person name="Lane C."/>
        </authorList>
    </citation>
    <scope>NUCLEOTIDE SEQUENCE [LARGE SCALE GENOMIC DNA]</scope>
    <source>
        <strain evidence="3 4">2016D-0077</strain>
    </source>
</reference>
<proteinExistence type="predicted"/>
<dbReference type="PANTHER" id="PTHR36698:SF2">
    <property type="entry name" value="MCE_MLAD DOMAIN-CONTAINING PROTEIN"/>
    <property type="match status" value="1"/>
</dbReference>
<evidence type="ECO:0000313" key="4">
    <source>
        <dbReference type="Proteomes" id="UP000594749"/>
    </source>
</evidence>
<dbReference type="PANTHER" id="PTHR36698">
    <property type="entry name" value="BLL5892 PROTEIN"/>
    <property type="match status" value="1"/>
</dbReference>
<gene>
    <name evidence="3" type="ORF">IMC76_08185</name>
</gene>
<feature type="domain" description="Mce/MlaD" evidence="2">
    <location>
        <begin position="38"/>
        <end position="117"/>
    </location>
</feature>
<dbReference type="EMBL" id="CP063078">
    <property type="protein sequence ID" value="QOQ87177.1"/>
    <property type="molecule type" value="Genomic_DNA"/>
</dbReference>
<dbReference type="AlphaFoldDB" id="A0A7M1LF31"/>
<protein>
    <submittedName>
        <fullName evidence="3">MCE family protein</fullName>
    </submittedName>
</protein>
<sequence>MENRSSFTIVGIFAAICIAAILSFVWWLTTRAGGDSEYKTYYIHTKELPAGLKENAQVKYIGVPAGFVSDITFADGSNYGTIEIALKLDATFPIKKDSIAKTEVQGLGGLVSLNITKGTGEGFASDEKPIIYLDKGLLAKLNSKAGDITEGINDAVSRVNSLLSDENIDSLSATLKSIESLASKLSDDGIFDKVDSILASVDSMLGSADDNKSEFSKLMANVDVLINSMDKFTKTSTQTSAKLSKTLDKINASLASGEYNLKEILGPTLHETSLSLVELKKSLREFQKAMFRLEDDPYDFFFRDTSRGEKR</sequence>
<evidence type="ECO:0000313" key="3">
    <source>
        <dbReference type="EMBL" id="QOQ87177.1"/>
    </source>
</evidence>
<keyword evidence="4" id="KW-1185">Reference proteome</keyword>
<dbReference type="InterPro" id="IPR003399">
    <property type="entry name" value="Mce/MlaD"/>
</dbReference>
<keyword evidence="1" id="KW-0472">Membrane</keyword>
<name>A0A7M1LF31_9BACT</name>
<keyword evidence="1" id="KW-0812">Transmembrane</keyword>
<dbReference type="OrthoDB" id="5372112at2"/>
<keyword evidence="1" id="KW-1133">Transmembrane helix</keyword>
<accession>A0A7M1LF31</accession>
<organism evidence="3 4">
    <name type="scientific">Campylobacter corcagiensis</name>
    <dbReference type="NCBI Taxonomy" id="1448857"/>
    <lineage>
        <taxon>Bacteria</taxon>
        <taxon>Pseudomonadati</taxon>
        <taxon>Campylobacterota</taxon>
        <taxon>Epsilonproteobacteria</taxon>
        <taxon>Campylobacterales</taxon>
        <taxon>Campylobacteraceae</taxon>
        <taxon>Campylobacter</taxon>
    </lineage>
</organism>
<dbReference type="Pfam" id="PF02470">
    <property type="entry name" value="MlaD"/>
    <property type="match status" value="1"/>
</dbReference>
<feature type="transmembrane region" description="Helical" evidence="1">
    <location>
        <begin position="7"/>
        <end position="28"/>
    </location>
</feature>
<evidence type="ECO:0000259" key="2">
    <source>
        <dbReference type="Pfam" id="PF02470"/>
    </source>
</evidence>
<evidence type="ECO:0000256" key="1">
    <source>
        <dbReference type="SAM" id="Phobius"/>
    </source>
</evidence>
<dbReference type="Proteomes" id="UP000594749">
    <property type="component" value="Chromosome"/>
</dbReference>